<evidence type="ECO:0000313" key="2">
    <source>
        <dbReference type="EMBL" id="HIY67360.1"/>
    </source>
</evidence>
<accession>A0A9D1YXF0</accession>
<name>A0A9D1YXF0_9MICO</name>
<reference evidence="2" key="1">
    <citation type="journal article" date="2021" name="PeerJ">
        <title>Extensive microbial diversity within the chicken gut microbiome revealed by metagenomics and culture.</title>
        <authorList>
            <person name="Gilroy R."/>
            <person name="Ravi A."/>
            <person name="Getino M."/>
            <person name="Pursley I."/>
            <person name="Horton D.L."/>
            <person name="Alikhan N.F."/>
            <person name="Baker D."/>
            <person name="Gharbi K."/>
            <person name="Hall N."/>
            <person name="Watson M."/>
            <person name="Adriaenssens E.M."/>
            <person name="Foster-Nyarko E."/>
            <person name="Jarju S."/>
            <person name="Secka A."/>
            <person name="Antonio M."/>
            <person name="Oren A."/>
            <person name="Chaudhuri R.R."/>
            <person name="La Ragione R."/>
            <person name="Hildebrand F."/>
            <person name="Pallen M.J."/>
        </authorList>
    </citation>
    <scope>NUCLEOTIDE SEQUENCE</scope>
    <source>
        <strain evidence="2">ChiGjej1B1-98</strain>
    </source>
</reference>
<protein>
    <submittedName>
        <fullName evidence="2">GAF domain-containing protein</fullName>
    </submittedName>
</protein>
<evidence type="ECO:0000313" key="3">
    <source>
        <dbReference type="Proteomes" id="UP000824005"/>
    </source>
</evidence>
<dbReference type="Gene3D" id="3.30.450.40">
    <property type="match status" value="1"/>
</dbReference>
<dbReference type="PANTHER" id="PTHR33744">
    <property type="entry name" value="CARBOHYDRATE DIACID REGULATOR"/>
    <property type="match status" value="1"/>
</dbReference>
<dbReference type="InterPro" id="IPR025736">
    <property type="entry name" value="PucR_C-HTH_dom"/>
</dbReference>
<comment type="caution">
    <text evidence="2">The sequence shown here is derived from an EMBL/GenBank/DDBJ whole genome shotgun (WGS) entry which is preliminary data.</text>
</comment>
<dbReference type="SUPFAM" id="SSF55781">
    <property type="entry name" value="GAF domain-like"/>
    <property type="match status" value="1"/>
</dbReference>
<dbReference type="Pfam" id="PF13556">
    <property type="entry name" value="HTH_30"/>
    <property type="match status" value="1"/>
</dbReference>
<sequence>MTTPRLHDALSAIADGREIDAASLQQLRADDAAAAELVEQVADRFARLHRRDSQFAAVVAMTHDLVTQRDGALLDRIVDRAHELLGSDMTYISAYDAGSETFEVRAVQGASSPDFLGMVVPRGVGIATRVVKKMSPVWVDNYPDAAEFPHDTVIDSVVAAEEISSILGVPLIADRTILGVLFVADRRARRYTPDEIGLARSFADHAAIVFEQGKLVAELHAASKRADRDRRLAESQASEIRRAAGLHEELTRLVTAGSDPDTVAKALGDTLRRRIVVIDADGDVIAGAEDLVPDEALPKQFWSDIADGRGTEVASGPVEFVAPVVAQQSAAGAVLVERTDEELTLADRRSVERSGIAFALLWMQRKASDLAEERIRGELAKELIDTTGSREHAIDRVRSRGLSPTKPWVAVHFGVEAAAADRVRQTLRLGADLLVTETGGVFWVLAQEGAVHQRVESALRAAGVDAPLTAVHRAEDLVSLLEVLPSVRGARDFLLAMGERTGTFDTNAFAPYTVLFDGNGERAVAFIAEALQPLLEWDARRGTELFETLVASMDEQGSTAGVARRLGLHPNTVRQRLDRIASLIPGGWTVPDARFRLEVAVRLEAARRALQA</sequence>
<gene>
    <name evidence="2" type="ORF">H9830_13925</name>
</gene>
<proteinExistence type="predicted"/>
<dbReference type="InterPro" id="IPR051448">
    <property type="entry name" value="CdaR-like_regulators"/>
</dbReference>
<reference evidence="2" key="2">
    <citation type="submission" date="2021-04" db="EMBL/GenBank/DDBJ databases">
        <authorList>
            <person name="Gilroy R."/>
        </authorList>
    </citation>
    <scope>NUCLEOTIDE SEQUENCE</scope>
    <source>
        <strain evidence="2">ChiGjej1B1-98</strain>
    </source>
</reference>
<feature type="domain" description="GAF" evidence="1">
    <location>
        <begin position="69"/>
        <end position="220"/>
    </location>
</feature>
<dbReference type="InterPro" id="IPR029016">
    <property type="entry name" value="GAF-like_dom_sf"/>
</dbReference>
<dbReference type="Gene3D" id="1.10.10.2840">
    <property type="entry name" value="PucR C-terminal helix-turn-helix domain"/>
    <property type="match status" value="1"/>
</dbReference>
<dbReference type="InterPro" id="IPR003018">
    <property type="entry name" value="GAF"/>
</dbReference>
<dbReference type="Pfam" id="PF13185">
    <property type="entry name" value="GAF_2"/>
    <property type="match status" value="1"/>
</dbReference>
<dbReference type="PANTHER" id="PTHR33744:SF1">
    <property type="entry name" value="DNA-BINDING TRANSCRIPTIONAL ACTIVATOR ADER"/>
    <property type="match status" value="1"/>
</dbReference>
<dbReference type="SMART" id="SM00065">
    <property type="entry name" value="GAF"/>
    <property type="match status" value="1"/>
</dbReference>
<dbReference type="Proteomes" id="UP000824005">
    <property type="component" value="Unassembled WGS sequence"/>
</dbReference>
<evidence type="ECO:0000259" key="1">
    <source>
        <dbReference type="SMART" id="SM00065"/>
    </source>
</evidence>
<dbReference type="EMBL" id="DXDC01000420">
    <property type="protein sequence ID" value="HIY67360.1"/>
    <property type="molecule type" value="Genomic_DNA"/>
</dbReference>
<organism evidence="2 3">
    <name type="scientific">Candidatus Agrococcus pullicola</name>
    <dbReference type="NCBI Taxonomy" id="2838429"/>
    <lineage>
        <taxon>Bacteria</taxon>
        <taxon>Bacillati</taxon>
        <taxon>Actinomycetota</taxon>
        <taxon>Actinomycetes</taxon>
        <taxon>Micrococcales</taxon>
        <taxon>Microbacteriaceae</taxon>
        <taxon>Agrococcus</taxon>
    </lineage>
</organism>
<dbReference type="InterPro" id="IPR042070">
    <property type="entry name" value="PucR_C-HTH_sf"/>
</dbReference>
<dbReference type="AlphaFoldDB" id="A0A9D1YXF0"/>